<dbReference type="InterPro" id="IPR016084">
    <property type="entry name" value="Haem_Oase-like_multi-hlx"/>
</dbReference>
<dbReference type="Gene3D" id="1.20.910.10">
    <property type="entry name" value="Heme oxygenase-like"/>
    <property type="match status" value="1"/>
</dbReference>
<evidence type="ECO:0000313" key="2">
    <source>
        <dbReference type="EMBL" id="THX19780.1"/>
    </source>
</evidence>
<evidence type="ECO:0000313" key="4">
    <source>
        <dbReference type="Proteomes" id="UP000310687"/>
    </source>
</evidence>
<accession>A0A4S8WYZ0</accession>
<name>A0A4S8WYZ0_AURPU</name>
<dbReference type="Pfam" id="PF14518">
    <property type="entry name" value="Haem_oxygenas_2"/>
    <property type="match status" value="1"/>
</dbReference>
<evidence type="ECO:0000313" key="1">
    <source>
        <dbReference type="EMBL" id="THW30751.1"/>
    </source>
</evidence>
<dbReference type="SMART" id="SM01236">
    <property type="entry name" value="Haem_oxygenase_2"/>
    <property type="match status" value="1"/>
</dbReference>
<dbReference type="Proteomes" id="UP000310687">
    <property type="component" value="Unassembled WGS sequence"/>
</dbReference>
<protein>
    <submittedName>
        <fullName evidence="1">Uncharacterized protein</fullName>
    </submittedName>
</protein>
<organism evidence="1 4">
    <name type="scientific">Aureobasidium pullulans</name>
    <name type="common">Black yeast</name>
    <name type="synonym">Pullularia pullulans</name>
    <dbReference type="NCBI Taxonomy" id="5580"/>
    <lineage>
        <taxon>Eukaryota</taxon>
        <taxon>Fungi</taxon>
        <taxon>Dikarya</taxon>
        <taxon>Ascomycota</taxon>
        <taxon>Pezizomycotina</taxon>
        <taxon>Dothideomycetes</taxon>
        <taxon>Dothideomycetidae</taxon>
        <taxon>Dothideales</taxon>
        <taxon>Saccotheciaceae</taxon>
        <taxon>Aureobasidium</taxon>
    </lineage>
</organism>
<proteinExistence type="predicted"/>
<dbReference type="EMBL" id="QZAT01000324">
    <property type="protein sequence ID" value="THX19780.1"/>
    <property type="molecule type" value="Genomic_DNA"/>
</dbReference>
<dbReference type="AlphaFoldDB" id="A0A4S8WYZ0"/>
<sequence length="573" mass="64503">MFASLISFMPSISVTAFGAITILKFFRSRKTAVQSGWPICYSDSNSERGDKDICTPLTITEVGFDDGELKTLKDIFYHLHNSEDFPEAVNDAWTFLVDALDHTLSLARTVETSNILSIQNFSAEALNEFLKAAERQTTSRWETYVKSRNAGSPRELFRDMVEARLWLKQKAPLKCVDGAWLGNIHRIDTPFHLRDITRNTWHILSEELGDGDLRKSHVKIYRKLLSDVGVDLPEAHSTDFIDPRHGLIEVATWRAAVAQLAISLLPHELLPEMLGFNLHFEMLTLETLKAMKELRELDIDETYFLLHVCIDNSDSGHTAMATRIVTDYLDLVSERHGPDAEAEAWTRIQAGYLLSEDLEKSVNWSEPRDSVRPSSMDTIESRLINIIRAKASASYKLHCSCNTKLNGKNLVDWLDPVALQSGTEQMAFLNALSNAKPWVIKGNSNASKLVQALRWGGKMYGTFDDTETELVTQWIDGLGRSHCPLLYRDVNARGKARSCARSICSHDRTYAEQGGSGMTTPSGCLIGSLSGQSEQHNVRLLILHTDTSRSVDLDKFIPLWFAHPSRFCVYYGK</sequence>
<gene>
    <name evidence="2" type="ORF">D6D12_10606</name>
    <name evidence="1" type="ORF">D6D22_10598</name>
</gene>
<reference evidence="3 4" key="1">
    <citation type="submission" date="2018-10" db="EMBL/GenBank/DDBJ databases">
        <title>Fifty Aureobasidium pullulans genomes reveal a recombining polyextremotolerant generalist.</title>
        <authorList>
            <person name="Gostincar C."/>
            <person name="Turk M."/>
            <person name="Zajc J."/>
            <person name="Gunde-Cimerman N."/>
        </authorList>
    </citation>
    <scope>NUCLEOTIDE SEQUENCE [LARGE SCALE GENOMIC DNA]</scope>
    <source>
        <strain evidence="2 3">EXF-10081</strain>
        <strain evidence="1 4">EXF-11013</strain>
    </source>
</reference>
<dbReference type="EMBL" id="QZAL01000375">
    <property type="protein sequence ID" value="THW30751.1"/>
    <property type="molecule type" value="Genomic_DNA"/>
</dbReference>
<dbReference type="Proteomes" id="UP000310374">
    <property type="component" value="Unassembled WGS sequence"/>
</dbReference>
<evidence type="ECO:0000313" key="3">
    <source>
        <dbReference type="Proteomes" id="UP000310374"/>
    </source>
</evidence>
<comment type="caution">
    <text evidence="1">The sequence shown here is derived from an EMBL/GenBank/DDBJ whole genome shotgun (WGS) entry which is preliminary data.</text>
</comment>